<accession>A0A1G9MG36</accession>
<feature type="domain" description="HTH cro/C1-type" evidence="1">
    <location>
        <begin position="4"/>
        <end position="35"/>
    </location>
</feature>
<dbReference type="CDD" id="cd06529">
    <property type="entry name" value="S24_LexA-like"/>
    <property type="match status" value="1"/>
</dbReference>
<dbReference type="SUPFAM" id="SSF47413">
    <property type="entry name" value="lambda repressor-like DNA-binding domains"/>
    <property type="match status" value="1"/>
</dbReference>
<name>A0A1G9MG36_9BACT</name>
<dbReference type="InterPro" id="IPR010982">
    <property type="entry name" value="Lambda_DNA-bd_dom_sf"/>
</dbReference>
<proteinExistence type="predicted"/>
<dbReference type="OrthoDB" id="3831186at2"/>
<evidence type="ECO:0000313" key="2">
    <source>
        <dbReference type="EMBL" id="SDL72961.1"/>
    </source>
</evidence>
<dbReference type="SUPFAM" id="SSF51306">
    <property type="entry name" value="LexA/Signal peptidase"/>
    <property type="match status" value="1"/>
</dbReference>
<dbReference type="GO" id="GO:0003677">
    <property type="term" value="F:DNA binding"/>
    <property type="evidence" value="ECO:0007669"/>
    <property type="project" value="InterPro"/>
</dbReference>
<dbReference type="SMART" id="SM00530">
    <property type="entry name" value="HTH_XRE"/>
    <property type="match status" value="1"/>
</dbReference>
<dbReference type="PROSITE" id="PS50943">
    <property type="entry name" value="HTH_CROC1"/>
    <property type="match status" value="1"/>
</dbReference>
<evidence type="ECO:0000259" key="1">
    <source>
        <dbReference type="PROSITE" id="PS50943"/>
    </source>
</evidence>
<sequence>MLDIKKLRKEMGLSQLDFARLMGVSRQTVVNYENGLPIPASRISFIEKMKDDFAGAAKKRKPEAEILPGFDEYSDAGFSKSGNHFLEHSSGQLIMSVPLVESYAYAGYPAGWNDPEYLEELPRHSITVEKHHKGVYRSFRVRGDSMDNDRRNAICAGDIVSGRRIERQYWQSKLHLHKYKYYVIVQEDGIIVKWIYDHDVEAGIVYCRSLNPDKELYPDFELPLSDILELYNIVSVDRKFAF</sequence>
<dbReference type="RefSeq" id="WP_093200078.1">
    <property type="nucleotide sequence ID" value="NZ_FNGS01000003.1"/>
</dbReference>
<evidence type="ECO:0000313" key="3">
    <source>
        <dbReference type="Proteomes" id="UP000198901"/>
    </source>
</evidence>
<protein>
    <submittedName>
        <fullName evidence="2">Helix-turn-helix</fullName>
    </submittedName>
</protein>
<dbReference type="InterPro" id="IPR039418">
    <property type="entry name" value="LexA-like"/>
</dbReference>
<dbReference type="Gene3D" id="2.10.109.10">
    <property type="entry name" value="Umud Fragment, subunit A"/>
    <property type="match status" value="1"/>
</dbReference>
<dbReference type="AlphaFoldDB" id="A0A1G9MG36"/>
<dbReference type="InterPro" id="IPR001387">
    <property type="entry name" value="Cro/C1-type_HTH"/>
</dbReference>
<dbReference type="Proteomes" id="UP000198901">
    <property type="component" value="Unassembled WGS sequence"/>
</dbReference>
<gene>
    <name evidence="2" type="ORF">SAMN04488090_1579</name>
</gene>
<reference evidence="2 3" key="1">
    <citation type="submission" date="2016-10" db="EMBL/GenBank/DDBJ databases">
        <authorList>
            <person name="de Groot N.N."/>
        </authorList>
    </citation>
    <scope>NUCLEOTIDE SEQUENCE [LARGE SCALE GENOMIC DNA]</scope>
    <source>
        <strain evidence="2 3">DSM 21668</strain>
    </source>
</reference>
<dbReference type="Pfam" id="PF01381">
    <property type="entry name" value="HTH_3"/>
    <property type="match status" value="1"/>
</dbReference>
<dbReference type="STRING" id="563176.SAMN04488090_1579"/>
<keyword evidence="3" id="KW-1185">Reference proteome</keyword>
<dbReference type="EMBL" id="FNGS01000003">
    <property type="protein sequence ID" value="SDL72961.1"/>
    <property type="molecule type" value="Genomic_DNA"/>
</dbReference>
<dbReference type="InterPro" id="IPR036286">
    <property type="entry name" value="LexA/Signal_pep-like_sf"/>
</dbReference>
<dbReference type="Gene3D" id="1.10.260.40">
    <property type="entry name" value="lambda repressor-like DNA-binding domains"/>
    <property type="match status" value="1"/>
</dbReference>
<dbReference type="CDD" id="cd00093">
    <property type="entry name" value="HTH_XRE"/>
    <property type="match status" value="1"/>
</dbReference>
<organism evidence="2 3">
    <name type="scientific">Siphonobacter aquaeclarae</name>
    <dbReference type="NCBI Taxonomy" id="563176"/>
    <lineage>
        <taxon>Bacteria</taxon>
        <taxon>Pseudomonadati</taxon>
        <taxon>Bacteroidota</taxon>
        <taxon>Cytophagia</taxon>
        <taxon>Cytophagales</taxon>
        <taxon>Cytophagaceae</taxon>
        <taxon>Siphonobacter</taxon>
    </lineage>
</organism>